<dbReference type="Pfam" id="PF06772">
    <property type="entry name" value="LtrA"/>
    <property type="match status" value="1"/>
</dbReference>
<feature type="compositionally biased region" description="Basic and acidic residues" evidence="1">
    <location>
        <begin position="61"/>
        <end position="71"/>
    </location>
</feature>
<feature type="transmembrane region" description="Helical" evidence="2">
    <location>
        <begin position="617"/>
        <end position="639"/>
    </location>
</feature>
<proteinExistence type="predicted"/>
<keyword evidence="2" id="KW-0472">Membrane</keyword>
<evidence type="ECO:0000313" key="3">
    <source>
        <dbReference type="EMBL" id="RSH90578.1"/>
    </source>
</evidence>
<feature type="transmembrane region" description="Helical" evidence="2">
    <location>
        <begin position="591"/>
        <end position="610"/>
    </location>
</feature>
<feature type="transmembrane region" description="Helical" evidence="2">
    <location>
        <begin position="358"/>
        <end position="377"/>
    </location>
</feature>
<feature type="transmembrane region" description="Helical" evidence="2">
    <location>
        <begin position="668"/>
        <end position="691"/>
    </location>
</feature>
<keyword evidence="2" id="KW-1133">Transmembrane helix</keyword>
<feature type="compositionally biased region" description="Low complexity" evidence="1">
    <location>
        <begin position="1"/>
        <end position="13"/>
    </location>
</feature>
<feature type="compositionally biased region" description="Polar residues" evidence="1">
    <location>
        <begin position="19"/>
        <end position="46"/>
    </location>
</feature>
<gene>
    <name evidence="3" type="ORF">EHS25_001183</name>
</gene>
<dbReference type="PANTHER" id="PTHR42101">
    <property type="entry name" value="CHROMOSOME 16, WHOLE GENOME SHOTGUN SEQUENCE"/>
    <property type="match status" value="1"/>
</dbReference>
<feature type="transmembrane region" description="Helical" evidence="2">
    <location>
        <begin position="429"/>
        <end position="452"/>
    </location>
</feature>
<dbReference type="AlphaFoldDB" id="A0A427YHL3"/>
<feature type="transmembrane region" description="Helical" evidence="2">
    <location>
        <begin position="389"/>
        <end position="408"/>
    </location>
</feature>
<keyword evidence="4" id="KW-1185">Reference proteome</keyword>
<reference evidence="3 4" key="1">
    <citation type="submission" date="2018-11" db="EMBL/GenBank/DDBJ databases">
        <title>Genome sequence of Saitozyma podzolica DSM 27192.</title>
        <authorList>
            <person name="Aliyu H."/>
            <person name="Gorte O."/>
            <person name="Ochsenreither K."/>
        </authorList>
    </citation>
    <scope>NUCLEOTIDE SEQUENCE [LARGE SCALE GENOMIC DNA]</scope>
    <source>
        <strain evidence="3 4">DSM 27192</strain>
    </source>
</reference>
<dbReference type="InterPro" id="IPR010640">
    <property type="entry name" value="Low_temperature_requirement_A"/>
</dbReference>
<dbReference type="STRING" id="1890683.A0A427YHL3"/>
<sequence>MSASGESSSGSVGREQETNGRSTSFAPVSSPGLSLRQQEINSSPSGPQRVPSSRPLLASETSHEHQPEETHQQQPENEQSERDDGDVSPPNNFVRRLSQHFQRRTHFTRMRKTPFLHRPVHAEELSDKPEIEAGWLDPEAEATEWLSLFYDLVVVAVLTVFSSTHELSSPGSIAVFLSYFIILSWIWSSQTHYDVRFQSEDSYHRFLKLLQISCFVYIGAASGGWNPGYIQDPDTLNVTGRAASDRITALASFLTVTIAFAASRTILAFQYAVGAWMGRKAGRDVKGMYVMIVGLCVSTVFAIVAAALPATSQALVGVKIALFYSCILVEILCVWFLLNKNLHRRVRTERVAERYGAFTLIILGEGFISLIKGFNNAISGLSTDNTETYGQVVVAIVVIFLLFLFLFGRFSHGEAKSQHRAMSWELIHFPLHFGLLLLLAAMVNFIVTLTYVHGINLVLDLWNSVYESTLANQPLNSTQIYITTHYLDKLQVSPSFATQIELIRGLVNSTSPQYNANVTALQYFGQVMVATTDSYGIKITTDMVNKLDALYNIDPTVQSNHTLQEQLIDHAQELAIELIQEPINEAMSGTLWLFPTAGAVLILCAARSMLWTPYRGAAHWVVHGTQYVGGFILALLGLLDIGGKTLDLFQEDNLAGTNPFYHLVSLSWPLGIVAIVYVLIYAVPVIVLAVLQKKRGGVLLEWNDCGEMEDEHHPMRSGSTSGVRVGSGQAGARTSTAQVRIPDRKASVVPEFSSPFQEKHPAHEGV</sequence>
<evidence type="ECO:0000313" key="4">
    <source>
        <dbReference type="Proteomes" id="UP000279259"/>
    </source>
</evidence>
<name>A0A427YHL3_9TREE</name>
<accession>A0A427YHL3</accession>
<keyword evidence="2" id="KW-0812">Transmembrane</keyword>
<comment type="caution">
    <text evidence="3">The sequence shown here is derived from an EMBL/GenBank/DDBJ whole genome shotgun (WGS) entry which is preliminary data.</text>
</comment>
<feature type="transmembrane region" description="Helical" evidence="2">
    <location>
        <begin position="320"/>
        <end position="338"/>
    </location>
</feature>
<feature type="region of interest" description="Disordered" evidence="1">
    <location>
        <begin position="1"/>
        <end position="93"/>
    </location>
</feature>
<feature type="compositionally biased region" description="Low complexity" evidence="1">
    <location>
        <begin position="716"/>
        <end position="727"/>
    </location>
</feature>
<evidence type="ECO:0008006" key="5">
    <source>
        <dbReference type="Google" id="ProtNLM"/>
    </source>
</evidence>
<organism evidence="3 4">
    <name type="scientific">Saitozyma podzolica</name>
    <dbReference type="NCBI Taxonomy" id="1890683"/>
    <lineage>
        <taxon>Eukaryota</taxon>
        <taxon>Fungi</taxon>
        <taxon>Dikarya</taxon>
        <taxon>Basidiomycota</taxon>
        <taxon>Agaricomycotina</taxon>
        <taxon>Tremellomycetes</taxon>
        <taxon>Tremellales</taxon>
        <taxon>Trimorphomycetaceae</taxon>
        <taxon>Saitozyma</taxon>
    </lineage>
</organism>
<dbReference type="EMBL" id="RSCD01000010">
    <property type="protein sequence ID" value="RSH90578.1"/>
    <property type="molecule type" value="Genomic_DNA"/>
</dbReference>
<dbReference type="PANTHER" id="PTHR42101:SF1">
    <property type="entry name" value="LOW TEMPERATURE REQUIREMENT A"/>
    <property type="match status" value="1"/>
</dbReference>
<dbReference type="Proteomes" id="UP000279259">
    <property type="component" value="Unassembled WGS sequence"/>
</dbReference>
<protein>
    <recommendedName>
        <fullName evidence="5">Low temperature requirement A</fullName>
    </recommendedName>
</protein>
<feature type="transmembrane region" description="Helical" evidence="2">
    <location>
        <begin position="247"/>
        <end position="267"/>
    </location>
</feature>
<feature type="transmembrane region" description="Helical" evidence="2">
    <location>
        <begin position="170"/>
        <end position="188"/>
    </location>
</feature>
<evidence type="ECO:0000256" key="2">
    <source>
        <dbReference type="SAM" id="Phobius"/>
    </source>
</evidence>
<dbReference type="OrthoDB" id="3243926at2759"/>
<feature type="region of interest" description="Disordered" evidence="1">
    <location>
        <begin position="710"/>
        <end position="737"/>
    </location>
</feature>
<feature type="transmembrane region" description="Helical" evidence="2">
    <location>
        <begin position="288"/>
        <end position="308"/>
    </location>
</feature>
<evidence type="ECO:0000256" key="1">
    <source>
        <dbReference type="SAM" id="MobiDB-lite"/>
    </source>
</evidence>
<feature type="transmembrane region" description="Helical" evidence="2">
    <location>
        <begin position="209"/>
        <end position="227"/>
    </location>
</feature>